<name>A0ACC2PGQ9_9HYME</name>
<sequence length="706" mass="81137">MDHSYSKPATEAFCYRADRFDVLYNIQSNTSITDFADESSLKDPVTNHNQSDGEENPIIVVDDEVSVQDEGIRLVIDDQLYVLAADAIPPFIHQNRHDDFTPSNPGSNILVQMENESMLTHKDVVANRGHPDRNLECEDRVPNNESPVLQDRAGICVICKKTFCDVNTLERHMKWSHTGVRRFTCMECGKSFITRWCLKRHSKTHTGVKPFSCELCGVKFCERGNLNAHFKLMHMKEKRFSCGVCRKGFYWNKDLNVHLKTHKKEELLLIRNRVTKTSTNKLDKTKTYIIVNSNDDSFYCKVEEYSSKHESERSFSRGTSSKKSNARKILTKHVITHTSTNFQSNKSFETHTEEKHPDEVILSPDVSHEKSLTKNKLNNTLIDMQSNGQSVLSEVLGEKVNAKSNSVSHMNLHTRKEFFRYDVCENGFLRDHQLNDHIGLHSAKRSFTCKNCNSTFCFESSLHRHIKMVHGEGRQLLCHLCNRRFFTKQKLLRHIKTHMSAKNGSEDTVDAKVPEKTLVVKRMQVRRQKKHDIKAALIDACRREVRIVLTRCEELEEFRGKGNLVGENHLPTRMQKVQSPSCDLTPRPVSLLKLPKIDHEDELLVTKEEPLMEDDVPCRVWKQEETIELPKNLLTIQSLLTSKSLDLPGEEQFLKLGSDSASQFDHRKVLKDSTWCRSADKLTHNTLNFGFGTMIGKICQESRAPS</sequence>
<evidence type="ECO:0000313" key="1">
    <source>
        <dbReference type="EMBL" id="KAJ8682228.1"/>
    </source>
</evidence>
<accession>A0ACC2PGQ9</accession>
<reference evidence="1" key="1">
    <citation type="submission" date="2023-04" db="EMBL/GenBank/DDBJ databases">
        <title>A chromosome-level genome assembly of the parasitoid wasp Eretmocerus hayati.</title>
        <authorList>
            <person name="Zhong Y."/>
            <person name="Liu S."/>
            <person name="Liu Y."/>
        </authorList>
    </citation>
    <scope>NUCLEOTIDE SEQUENCE</scope>
    <source>
        <strain evidence="1">ZJU_SS_LIU_2023</strain>
    </source>
</reference>
<dbReference type="EMBL" id="CM056741">
    <property type="protein sequence ID" value="KAJ8682228.1"/>
    <property type="molecule type" value="Genomic_DNA"/>
</dbReference>
<dbReference type="Proteomes" id="UP001239111">
    <property type="component" value="Chromosome 1"/>
</dbReference>
<comment type="caution">
    <text evidence="1">The sequence shown here is derived from an EMBL/GenBank/DDBJ whole genome shotgun (WGS) entry which is preliminary data.</text>
</comment>
<organism evidence="1 2">
    <name type="scientific">Eretmocerus hayati</name>
    <dbReference type="NCBI Taxonomy" id="131215"/>
    <lineage>
        <taxon>Eukaryota</taxon>
        <taxon>Metazoa</taxon>
        <taxon>Ecdysozoa</taxon>
        <taxon>Arthropoda</taxon>
        <taxon>Hexapoda</taxon>
        <taxon>Insecta</taxon>
        <taxon>Pterygota</taxon>
        <taxon>Neoptera</taxon>
        <taxon>Endopterygota</taxon>
        <taxon>Hymenoptera</taxon>
        <taxon>Apocrita</taxon>
        <taxon>Proctotrupomorpha</taxon>
        <taxon>Chalcidoidea</taxon>
        <taxon>Aphelinidae</taxon>
        <taxon>Aphelininae</taxon>
        <taxon>Eretmocerus</taxon>
    </lineage>
</organism>
<gene>
    <name evidence="1" type="ORF">QAD02_018020</name>
</gene>
<evidence type="ECO:0000313" key="2">
    <source>
        <dbReference type="Proteomes" id="UP001239111"/>
    </source>
</evidence>
<keyword evidence="2" id="KW-1185">Reference proteome</keyword>
<protein>
    <submittedName>
        <fullName evidence="1">Uncharacterized protein</fullName>
    </submittedName>
</protein>
<proteinExistence type="predicted"/>